<feature type="region of interest" description="Disordered" evidence="1">
    <location>
        <begin position="237"/>
        <end position="257"/>
    </location>
</feature>
<dbReference type="InterPro" id="IPR012349">
    <property type="entry name" value="Split_barrel_FMN-bd"/>
</dbReference>
<evidence type="ECO:0000313" key="3">
    <source>
        <dbReference type="Proteomes" id="UP000637578"/>
    </source>
</evidence>
<dbReference type="AlphaFoldDB" id="A0A8J3CAW0"/>
<proteinExistence type="predicted"/>
<comment type="caution">
    <text evidence="2">The sequence shown here is derived from an EMBL/GenBank/DDBJ whole genome shotgun (WGS) entry which is preliminary data.</text>
</comment>
<gene>
    <name evidence="2" type="ORF">GCM10012275_09550</name>
</gene>
<dbReference type="EMBL" id="BMMK01000002">
    <property type="protein sequence ID" value="GGM40667.1"/>
    <property type="molecule type" value="Genomic_DNA"/>
</dbReference>
<dbReference type="Pfam" id="PF12900">
    <property type="entry name" value="Pyridox_ox_2"/>
    <property type="match status" value="1"/>
</dbReference>
<evidence type="ECO:0000313" key="2">
    <source>
        <dbReference type="EMBL" id="GGM40667.1"/>
    </source>
</evidence>
<sequence>MGSSAGSAGEDGTGTAVAFRVPFTVALQPCHFSAQGGYVINQSLSPTSRSTVRRGKDRAATDRSALHDVLDAGLICHLGVIVDGTPRVLPTGYGRDGDVLYLHGSTGARSLRTAAGGAEVCVTVTVLDGLVYARSVFHHSMNYRSAVIHGRAVPVTDAEEKLHGLRVIIENLAPGSWDHARRPTRRELAQTAVLALELGEAAVKTRSGPPGDDEEDVAANVTWAGVLPLRQVFNPPEPCPALPPGTTAPEHVLRRVG</sequence>
<dbReference type="PANTHER" id="PTHR34071:SF2">
    <property type="entry name" value="FLAVIN-NUCLEOTIDE-BINDING PROTEIN"/>
    <property type="match status" value="1"/>
</dbReference>
<accession>A0A8J3CAW0</accession>
<protein>
    <recommendedName>
        <fullName evidence="4">Flavin-nucleotide-binding protein</fullName>
    </recommendedName>
</protein>
<reference evidence="2" key="2">
    <citation type="submission" date="2020-09" db="EMBL/GenBank/DDBJ databases">
        <authorList>
            <person name="Sun Q."/>
            <person name="Zhou Y."/>
        </authorList>
    </citation>
    <scope>NUCLEOTIDE SEQUENCE</scope>
    <source>
        <strain evidence="2">CGMCC 4.5737</strain>
    </source>
</reference>
<reference evidence="2" key="1">
    <citation type="journal article" date="2014" name="Int. J. Syst. Evol. Microbiol.">
        <title>Complete genome sequence of Corynebacterium casei LMG S-19264T (=DSM 44701T), isolated from a smear-ripened cheese.</title>
        <authorList>
            <consortium name="US DOE Joint Genome Institute (JGI-PGF)"/>
            <person name="Walter F."/>
            <person name="Albersmeier A."/>
            <person name="Kalinowski J."/>
            <person name="Ruckert C."/>
        </authorList>
    </citation>
    <scope>NUCLEOTIDE SEQUENCE</scope>
    <source>
        <strain evidence="2">CGMCC 4.5737</strain>
    </source>
</reference>
<dbReference type="SUPFAM" id="SSF50475">
    <property type="entry name" value="FMN-binding split barrel"/>
    <property type="match status" value="1"/>
</dbReference>
<dbReference type="PANTHER" id="PTHR34071">
    <property type="entry name" value="5-NITROIMIDAZOLE ANTIBIOTICS RESISTANCE PROTEIN, NIMA-FAMILY-RELATED PROTEIN-RELATED"/>
    <property type="match status" value="1"/>
</dbReference>
<keyword evidence="3" id="KW-1185">Reference proteome</keyword>
<evidence type="ECO:0000256" key="1">
    <source>
        <dbReference type="SAM" id="MobiDB-lite"/>
    </source>
</evidence>
<dbReference type="Gene3D" id="2.30.110.10">
    <property type="entry name" value="Electron Transport, Fmn-binding Protein, Chain A"/>
    <property type="match status" value="1"/>
</dbReference>
<name>A0A8J3CAW0_9PSEU</name>
<dbReference type="Proteomes" id="UP000637578">
    <property type="component" value="Unassembled WGS sequence"/>
</dbReference>
<organism evidence="2 3">
    <name type="scientific">Longimycelium tulufanense</name>
    <dbReference type="NCBI Taxonomy" id="907463"/>
    <lineage>
        <taxon>Bacteria</taxon>
        <taxon>Bacillati</taxon>
        <taxon>Actinomycetota</taxon>
        <taxon>Actinomycetes</taxon>
        <taxon>Pseudonocardiales</taxon>
        <taxon>Pseudonocardiaceae</taxon>
        <taxon>Longimycelium</taxon>
    </lineage>
</organism>
<dbReference type="InterPro" id="IPR024747">
    <property type="entry name" value="Pyridox_Oxase-rel"/>
</dbReference>
<evidence type="ECO:0008006" key="4">
    <source>
        <dbReference type="Google" id="ProtNLM"/>
    </source>
</evidence>